<keyword evidence="8" id="KW-1185">Reference proteome</keyword>
<protein>
    <recommendedName>
        <fullName evidence="6">Profilin</fullName>
    </recommendedName>
</protein>
<gene>
    <name evidence="7" type="ORF">FHL15_001348</name>
</gene>
<dbReference type="STRING" id="2512241.A0A553IBL1"/>
<reference evidence="8" key="1">
    <citation type="submission" date="2019-06" db="EMBL/GenBank/DDBJ databases">
        <title>Draft genome sequence of the griseofulvin-producing fungus Xylaria cubensis strain G536.</title>
        <authorList>
            <person name="Mead M.E."/>
            <person name="Raja H.A."/>
            <person name="Steenwyk J.L."/>
            <person name="Knowles S.L."/>
            <person name="Oberlies N.H."/>
            <person name="Rokas A."/>
        </authorList>
    </citation>
    <scope>NUCLEOTIDE SEQUENCE [LARGE SCALE GENOMIC DNA]</scope>
    <source>
        <strain evidence="8">G536</strain>
    </source>
</reference>
<comment type="caution">
    <text evidence="7">The sequence shown here is derived from an EMBL/GenBank/DDBJ whole genome shotgun (WGS) entry which is preliminary data.</text>
</comment>
<dbReference type="AlphaFoldDB" id="A0A553IBL1"/>
<evidence type="ECO:0000256" key="2">
    <source>
        <dbReference type="ARBA" id="ARBA00010058"/>
    </source>
</evidence>
<accession>A0A553IBL1</accession>
<evidence type="ECO:0000256" key="3">
    <source>
        <dbReference type="ARBA" id="ARBA00022490"/>
    </source>
</evidence>
<dbReference type="InterPro" id="IPR048278">
    <property type="entry name" value="PFN"/>
</dbReference>
<dbReference type="Pfam" id="PF00235">
    <property type="entry name" value="Profilin"/>
    <property type="match status" value="1"/>
</dbReference>
<dbReference type="GO" id="GO:0005856">
    <property type="term" value="C:cytoskeleton"/>
    <property type="evidence" value="ECO:0007669"/>
    <property type="project" value="UniProtKB-SubCell"/>
</dbReference>
<evidence type="ECO:0000256" key="4">
    <source>
        <dbReference type="ARBA" id="ARBA00023203"/>
    </source>
</evidence>
<keyword evidence="4 6" id="KW-0009">Actin-binding</keyword>
<dbReference type="Proteomes" id="UP000319160">
    <property type="component" value="Unassembled WGS sequence"/>
</dbReference>
<evidence type="ECO:0000313" key="8">
    <source>
        <dbReference type="Proteomes" id="UP000319160"/>
    </source>
</evidence>
<name>A0A553IBL1_9PEZI</name>
<dbReference type="PANTHER" id="PTHR11604">
    <property type="entry name" value="PROFILIN"/>
    <property type="match status" value="1"/>
</dbReference>
<dbReference type="SMART" id="SM00392">
    <property type="entry name" value="PROF"/>
    <property type="match status" value="1"/>
</dbReference>
<dbReference type="OrthoDB" id="421374at2759"/>
<comment type="similarity">
    <text evidence="2 6">Belongs to the profilin family.</text>
</comment>
<evidence type="ECO:0000313" key="7">
    <source>
        <dbReference type="EMBL" id="TRX97593.1"/>
    </source>
</evidence>
<evidence type="ECO:0000256" key="6">
    <source>
        <dbReference type="RuleBase" id="RU003909"/>
    </source>
</evidence>
<dbReference type="GO" id="GO:0003785">
    <property type="term" value="F:actin monomer binding"/>
    <property type="evidence" value="ECO:0007669"/>
    <property type="project" value="TreeGrafter"/>
</dbReference>
<dbReference type="SUPFAM" id="SSF55770">
    <property type="entry name" value="Profilin (actin-binding protein)"/>
    <property type="match status" value="1"/>
</dbReference>
<proteinExistence type="inferred from homology"/>
<comment type="subcellular location">
    <subcellularLocation>
        <location evidence="1">Cytoplasm</location>
        <location evidence="1">Cytoskeleton</location>
    </subcellularLocation>
</comment>
<dbReference type="CDD" id="cd00148">
    <property type="entry name" value="PROF"/>
    <property type="match status" value="1"/>
</dbReference>
<dbReference type="Gene3D" id="3.30.450.30">
    <property type="entry name" value="Dynein light chain 2a, cytoplasmic"/>
    <property type="match status" value="1"/>
</dbReference>
<evidence type="ECO:0000256" key="1">
    <source>
        <dbReference type="ARBA" id="ARBA00004245"/>
    </source>
</evidence>
<dbReference type="InterPro" id="IPR036140">
    <property type="entry name" value="PFN_sf"/>
</dbReference>
<dbReference type="GO" id="GO:0005938">
    <property type="term" value="C:cell cortex"/>
    <property type="evidence" value="ECO:0007669"/>
    <property type="project" value="TreeGrafter"/>
</dbReference>
<dbReference type="PANTHER" id="PTHR11604:SF0">
    <property type="entry name" value="PROFILIN"/>
    <property type="match status" value="1"/>
</dbReference>
<keyword evidence="3" id="KW-0963">Cytoplasm</keyword>
<sequence length="224" mass="23821">MVNIERFNHVKAPSTSPLPIVTRSRAAIHNQGGNDMHTSQVHSQIGIKSTSTPGTPLAFHNDVTSSEHRPGTKRVNSLVGSGHIDQAAIVSAAGDSVWAQSSGFNPSSDELKTLVAVLNAAADEKSDQSQVAKAQSEGLHVANDRYVVARIDGRSIYARKGRTGVCIAKTKQAFIIAHHGEAQTAGNATSTTEALADYLIKKSWAYEADDTRDNKAAQEGDACY</sequence>
<organism evidence="7 8">
    <name type="scientific">Xylaria flabelliformis</name>
    <dbReference type="NCBI Taxonomy" id="2512241"/>
    <lineage>
        <taxon>Eukaryota</taxon>
        <taxon>Fungi</taxon>
        <taxon>Dikarya</taxon>
        <taxon>Ascomycota</taxon>
        <taxon>Pezizomycotina</taxon>
        <taxon>Sordariomycetes</taxon>
        <taxon>Xylariomycetidae</taxon>
        <taxon>Xylariales</taxon>
        <taxon>Xylariaceae</taxon>
        <taxon>Xylaria</taxon>
    </lineage>
</organism>
<dbReference type="EMBL" id="VFLP01000005">
    <property type="protein sequence ID" value="TRX97593.1"/>
    <property type="molecule type" value="Genomic_DNA"/>
</dbReference>
<evidence type="ECO:0000256" key="5">
    <source>
        <dbReference type="ARBA" id="ARBA00023212"/>
    </source>
</evidence>
<keyword evidence="5" id="KW-0206">Cytoskeleton</keyword>
<dbReference type="InterPro" id="IPR005455">
    <property type="entry name" value="PFN_euk"/>
</dbReference>